<organism evidence="1 2">
    <name type="scientific">Brevundimonas diminuta</name>
    <name type="common">Pseudomonas diminuta</name>
    <dbReference type="NCBI Taxonomy" id="293"/>
    <lineage>
        <taxon>Bacteria</taxon>
        <taxon>Pseudomonadati</taxon>
        <taxon>Pseudomonadota</taxon>
        <taxon>Alphaproteobacteria</taxon>
        <taxon>Caulobacterales</taxon>
        <taxon>Caulobacteraceae</taxon>
        <taxon>Brevundimonas</taxon>
    </lineage>
</organism>
<reference evidence="1 2" key="2">
    <citation type="submission" date="2017-06" db="EMBL/GenBank/DDBJ databases">
        <authorList>
            <person name="Kim H.J."/>
            <person name="Triplett B.A."/>
        </authorList>
    </citation>
    <scope>NUCLEOTIDE SEQUENCE [LARGE SCALE GENOMIC DNA]</scope>
    <source>
        <strain evidence="1 2">BZC3</strain>
    </source>
</reference>
<dbReference type="InterPro" id="IPR034660">
    <property type="entry name" value="DinB/YfiT-like"/>
</dbReference>
<evidence type="ECO:0000313" key="1">
    <source>
        <dbReference type="EMBL" id="ASD27940.1"/>
    </source>
</evidence>
<dbReference type="PIRSF" id="PIRSF031551">
    <property type="entry name" value="DUF1706"/>
    <property type="match status" value="1"/>
</dbReference>
<dbReference type="STRING" id="293.GCA_000988015_00888"/>
<dbReference type="PANTHER" id="PTHR40658:SF3">
    <property type="entry name" value="CLBS_DFSB FAMILY FOUR-HELIX BUNDLE PROTEIN"/>
    <property type="match status" value="1"/>
</dbReference>
<proteinExistence type="predicted"/>
<reference evidence="1 2" key="1">
    <citation type="submission" date="2017-06" db="EMBL/GenBank/DDBJ databases">
        <title>Biodegradation of gentamicin by bacterial consortia AMQD4 in synthetic medium and raw gentamicin sewage.</title>
        <authorList>
            <person name="Chang H."/>
            <person name="Feng Y."/>
            <person name="Li Z."/>
            <person name="Xue J."/>
            <person name="Cheng D."/>
        </authorList>
    </citation>
    <scope>NUCLEOTIDE SEQUENCE [LARGE SCALE GENOMIC DNA]</scope>
    <source>
        <strain evidence="1 2">BZC3</strain>
    </source>
</reference>
<dbReference type="Pfam" id="PF08020">
    <property type="entry name" value="DUF1706"/>
    <property type="match status" value="1"/>
</dbReference>
<gene>
    <name evidence="1" type="ORF">CD943_14225</name>
</gene>
<evidence type="ECO:0008006" key="3">
    <source>
        <dbReference type="Google" id="ProtNLM"/>
    </source>
</evidence>
<name>A0A1Z3M0F5_BREDI</name>
<dbReference type="Gene3D" id="1.20.120.450">
    <property type="entry name" value="dinb family like domain"/>
    <property type="match status" value="1"/>
</dbReference>
<dbReference type="PANTHER" id="PTHR40658">
    <property type="match status" value="1"/>
</dbReference>
<protein>
    <recommendedName>
        <fullName evidence="3">ClbS/DfsB family four-helix bundle protein</fullName>
    </recommendedName>
</protein>
<sequence>MAVPQSKPELLSAIEVSFDKLMTDLRAVPLDLADDCGLDGHAAGTRMSIANLVSYLIGWNELVLKWLDRDKAGLPVDFPETGFKWSELGRLAQKFYRDYEALPYPALLQRLEAAKERIVSEIESRSDDTLYGRGWRDGKWTMGRMIQFNTSSPYANARARLRKRLRAKQAAAAGA</sequence>
<dbReference type="Proteomes" id="UP000197024">
    <property type="component" value="Chromosome"/>
</dbReference>
<dbReference type="EMBL" id="CP021995">
    <property type="protein sequence ID" value="ASD27940.1"/>
    <property type="molecule type" value="Genomic_DNA"/>
</dbReference>
<accession>A0A1Z3M0F5</accession>
<dbReference type="InterPro" id="IPR012550">
    <property type="entry name" value="DUF1706"/>
</dbReference>
<dbReference type="AlphaFoldDB" id="A0A1Z3M0F5"/>
<dbReference type="RefSeq" id="WP_088411440.1">
    <property type="nucleotide sequence ID" value="NZ_CP021995.1"/>
</dbReference>
<evidence type="ECO:0000313" key="2">
    <source>
        <dbReference type="Proteomes" id="UP000197024"/>
    </source>
</evidence>